<feature type="region of interest" description="Disordered" evidence="2">
    <location>
        <begin position="45"/>
        <end position="137"/>
    </location>
</feature>
<dbReference type="eggNOG" id="ENOG502S4JI">
    <property type="taxonomic scope" value="Eukaryota"/>
</dbReference>
<protein>
    <submittedName>
        <fullName evidence="3">Uncharacterized protein</fullName>
    </submittedName>
</protein>
<keyword evidence="4" id="KW-1185">Reference proteome</keyword>
<feature type="compositionally biased region" description="Acidic residues" evidence="2">
    <location>
        <begin position="57"/>
        <end position="82"/>
    </location>
</feature>
<reference evidence="4" key="1">
    <citation type="journal article" date="2010" name="Genome Biol.">
        <title>Genome sequence of the necrotrophic plant pathogen Pythium ultimum reveals original pathogenicity mechanisms and effector repertoire.</title>
        <authorList>
            <person name="Levesque C.A."/>
            <person name="Brouwer H."/>
            <person name="Cano L."/>
            <person name="Hamilton J.P."/>
            <person name="Holt C."/>
            <person name="Huitema E."/>
            <person name="Raffaele S."/>
            <person name="Robideau G.P."/>
            <person name="Thines M."/>
            <person name="Win J."/>
            <person name="Zerillo M.M."/>
            <person name="Beakes G.W."/>
            <person name="Boore J.L."/>
            <person name="Busam D."/>
            <person name="Dumas B."/>
            <person name="Ferriera S."/>
            <person name="Fuerstenberg S.I."/>
            <person name="Gachon C.M."/>
            <person name="Gaulin E."/>
            <person name="Govers F."/>
            <person name="Grenville-Briggs L."/>
            <person name="Horner N."/>
            <person name="Hostetler J."/>
            <person name="Jiang R.H."/>
            <person name="Johnson J."/>
            <person name="Krajaejun T."/>
            <person name="Lin H."/>
            <person name="Meijer H.J."/>
            <person name="Moore B."/>
            <person name="Morris P."/>
            <person name="Phuntmart V."/>
            <person name="Puiu D."/>
            <person name="Shetty J."/>
            <person name="Stajich J.E."/>
            <person name="Tripathy S."/>
            <person name="Wawra S."/>
            <person name="van West P."/>
            <person name="Whitty B.R."/>
            <person name="Coutinho P.M."/>
            <person name="Henrissat B."/>
            <person name="Martin F."/>
            <person name="Thomas P.D."/>
            <person name="Tyler B.M."/>
            <person name="De Vries R.P."/>
            <person name="Kamoun S."/>
            <person name="Yandell M."/>
            <person name="Tisserat N."/>
            <person name="Buell C.R."/>
        </authorList>
    </citation>
    <scope>NUCLEOTIDE SEQUENCE</scope>
    <source>
        <strain evidence="4">DAOM:BR144</strain>
    </source>
</reference>
<accession>K3X3T8</accession>
<sequence>MLRRLNDERVFTGSQDVVYSAASASIAQRNGHHRGHAPLVDGARNRMLQQENGAQYGDEDSDGGSADDEEEDDDEDEGDDEEGMFRDSRHPPSERYHPQHPYNAQLNVLAKTAKSPRDRDVKIVRSHRGGKHASVGVYDTATQPMEFVFLPNGEIRPRDECPPGLALPPPATAPIASETHRHLLAGHAAEQELHQRAYLQEQKQQPADTTLHNGDTSRRQHRKTAEDTKAATRQSERSRPRQPARVRSLPESSNDASSSSSDSSSSSRTPVPAVQATQRRRVESTSNATHREERSVFDSPEPSASSSSSEYEKDEEKENVRRQDYCGPPAAASKEKKKEVIIAGTRRSSSRHESEPVLTRPQDQSHHQSHRQPQRESNEEQHSEQRKMKAKSTRQPPDMMMQRRQEKEKGRRSPSSSASDDNSQASWSYRPKVVKYDSVHVHHSRSAAKMDVRDLLNDNANVPKLTSRSKKASVNDDQREKIAYLEQELQREKKRVLEKMSQLLEEQGKNQQLQRQLDVTQSQLASKEREVELKVKEAVHEKDESFGKAEAQWKASVQSLEDQVHVKDATVLRLETEKEQLKQSLTKLKDKKQQQESSSAQVADRESASTKRQIEKIISKLKKFHTQVENWKANSKEAMVSCEYRKSEMQSLVESLWLDFPAFPFLDNAAKTGDNDANEPTNMILFLKKRLRLREDELRETHVKYVELKELCARQCVREADLQNFINEHRLRGNLVIRKDDAATTREHAAVEDDATKRNVRFHAPQQQQRSDVKTKMIVNRATNTSPTYHENGNNSEYDEDEENDDAYDGVADADAAEEDDYEDDNQHEYYLQEPKVFVQVSRDGVYEHTPRRSASSSAVLKKLEEEQRGRKKKEFRDVERIRLVPSPTLARRYERVPEEPLRTAASRRKAPASNNSHAIISSRTASRLHRPTAATATASTLNGARSNSGAVRRKPNVQPPPAIIRTTRSRSAARTAGANTAPWM</sequence>
<evidence type="ECO:0000313" key="4">
    <source>
        <dbReference type="Proteomes" id="UP000019132"/>
    </source>
</evidence>
<feature type="compositionally biased region" description="Basic and acidic residues" evidence="2">
    <location>
        <begin position="310"/>
        <end position="324"/>
    </location>
</feature>
<feature type="compositionally biased region" description="Basic and acidic residues" evidence="2">
    <location>
        <begin position="83"/>
        <end position="97"/>
    </location>
</feature>
<dbReference type="EMBL" id="GL376637">
    <property type="status" value="NOT_ANNOTATED_CDS"/>
    <property type="molecule type" value="Genomic_DNA"/>
</dbReference>
<evidence type="ECO:0000313" key="3">
    <source>
        <dbReference type="EnsemblProtists" id="PYU1_T011887"/>
    </source>
</evidence>
<feature type="compositionally biased region" description="Polar residues" evidence="2">
    <location>
        <begin position="935"/>
        <end position="950"/>
    </location>
</feature>
<feature type="compositionally biased region" description="Low complexity" evidence="2">
    <location>
        <begin position="413"/>
        <end position="428"/>
    </location>
</feature>
<organism evidence="3 4">
    <name type="scientific">Globisporangium ultimum (strain ATCC 200006 / CBS 805.95 / DAOM BR144)</name>
    <name type="common">Pythium ultimum</name>
    <dbReference type="NCBI Taxonomy" id="431595"/>
    <lineage>
        <taxon>Eukaryota</taxon>
        <taxon>Sar</taxon>
        <taxon>Stramenopiles</taxon>
        <taxon>Oomycota</taxon>
        <taxon>Peronosporomycetes</taxon>
        <taxon>Pythiales</taxon>
        <taxon>Pythiaceae</taxon>
        <taxon>Globisporangium</taxon>
    </lineage>
</organism>
<dbReference type="STRING" id="431595.K3X3T8"/>
<feature type="compositionally biased region" description="Basic and acidic residues" evidence="2">
    <location>
        <begin position="215"/>
        <end position="239"/>
    </location>
</feature>
<dbReference type="HOGENOM" id="CLU_012476_0_0_1"/>
<feature type="region of interest" description="Disordered" evidence="2">
    <location>
        <begin position="159"/>
        <end position="454"/>
    </location>
</feature>
<feature type="compositionally biased region" description="Low complexity" evidence="2">
    <location>
        <begin position="252"/>
        <end position="267"/>
    </location>
</feature>
<feature type="region of interest" description="Disordered" evidence="2">
    <location>
        <begin position="924"/>
        <end position="985"/>
    </location>
</feature>
<feature type="compositionally biased region" description="Basic and acidic residues" evidence="2">
    <location>
        <begin position="585"/>
        <end position="594"/>
    </location>
</feature>
<feature type="region of interest" description="Disordered" evidence="2">
    <location>
        <begin position="782"/>
        <end position="806"/>
    </location>
</feature>
<dbReference type="VEuPathDB" id="FungiDB:PYU1_G011861"/>
<evidence type="ECO:0000256" key="1">
    <source>
        <dbReference type="SAM" id="Coils"/>
    </source>
</evidence>
<name>K3X3T8_GLOUD</name>
<feature type="compositionally biased region" description="Basic and acidic residues" evidence="2">
    <location>
        <begin position="401"/>
        <end position="411"/>
    </location>
</feature>
<feature type="compositionally biased region" description="Low complexity" evidence="2">
    <location>
        <begin position="298"/>
        <end position="309"/>
    </location>
</feature>
<dbReference type="Proteomes" id="UP000019132">
    <property type="component" value="Unassembled WGS sequence"/>
</dbReference>
<feature type="region of interest" description="Disordered" evidence="2">
    <location>
        <begin position="585"/>
        <end position="608"/>
    </location>
</feature>
<feature type="compositionally biased region" description="Acidic residues" evidence="2">
    <location>
        <begin position="797"/>
        <end position="806"/>
    </location>
</feature>
<feature type="compositionally biased region" description="Polar residues" evidence="2">
    <location>
        <begin position="201"/>
        <end position="214"/>
    </location>
</feature>
<dbReference type="InParanoid" id="K3X3T8"/>
<evidence type="ECO:0000256" key="2">
    <source>
        <dbReference type="SAM" id="MobiDB-lite"/>
    </source>
</evidence>
<feature type="coiled-coil region" evidence="1">
    <location>
        <begin position="475"/>
        <end position="530"/>
    </location>
</feature>
<reference evidence="3" key="3">
    <citation type="submission" date="2015-02" db="UniProtKB">
        <authorList>
            <consortium name="EnsemblProtists"/>
        </authorList>
    </citation>
    <scope>IDENTIFICATION</scope>
    <source>
        <strain evidence="3">DAOM BR144</strain>
    </source>
</reference>
<reference evidence="4" key="2">
    <citation type="submission" date="2010-04" db="EMBL/GenBank/DDBJ databases">
        <authorList>
            <person name="Buell R."/>
            <person name="Hamilton J."/>
            <person name="Hostetler J."/>
        </authorList>
    </citation>
    <scope>NUCLEOTIDE SEQUENCE [LARGE SCALE GENOMIC DNA]</scope>
    <source>
        <strain evidence="4">DAOM:BR144</strain>
    </source>
</reference>
<feature type="compositionally biased region" description="Low complexity" evidence="2">
    <location>
        <begin position="964"/>
        <end position="985"/>
    </location>
</feature>
<keyword evidence="1" id="KW-0175">Coiled coil</keyword>
<dbReference type="EnsemblProtists" id="PYU1_T011887">
    <property type="protein sequence ID" value="PYU1_T011887"/>
    <property type="gene ID" value="PYU1_G011861"/>
</dbReference>
<proteinExistence type="predicted"/>
<dbReference type="AlphaFoldDB" id="K3X3T8"/>
<dbReference type="OMA" id="RPMEFVF"/>
<feature type="compositionally biased region" description="Basic and acidic residues" evidence="2">
    <location>
        <begin position="373"/>
        <end position="387"/>
    </location>
</feature>